<feature type="domain" description="HTH marR-type" evidence="2">
    <location>
        <begin position="49"/>
        <end position="148"/>
    </location>
</feature>
<comment type="caution">
    <text evidence="3">The sequence shown here is derived from an EMBL/GenBank/DDBJ whole genome shotgun (WGS) entry which is preliminary data.</text>
</comment>
<proteinExistence type="predicted"/>
<name>A0A927R7U5_9ACTN</name>
<dbReference type="Proteomes" id="UP000638648">
    <property type="component" value="Unassembled WGS sequence"/>
</dbReference>
<feature type="region of interest" description="Disordered" evidence="1">
    <location>
        <begin position="1"/>
        <end position="26"/>
    </location>
</feature>
<dbReference type="GO" id="GO:0003700">
    <property type="term" value="F:DNA-binding transcription factor activity"/>
    <property type="evidence" value="ECO:0007669"/>
    <property type="project" value="InterPro"/>
</dbReference>
<organism evidence="3 4">
    <name type="scientific">Actinopolymorpha pittospori</name>
    <dbReference type="NCBI Taxonomy" id="648752"/>
    <lineage>
        <taxon>Bacteria</taxon>
        <taxon>Bacillati</taxon>
        <taxon>Actinomycetota</taxon>
        <taxon>Actinomycetes</taxon>
        <taxon>Propionibacteriales</taxon>
        <taxon>Actinopolymorphaceae</taxon>
        <taxon>Actinopolymorpha</taxon>
    </lineage>
</organism>
<dbReference type="RefSeq" id="WP_192750168.1">
    <property type="nucleotide sequence ID" value="NZ_BAABJL010000236.1"/>
</dbReference>
<feature type="compositionally biased region" description="Basic residues" evidence="1">
    <location>
        <begin position="1"/>
        <end position="10"/>
    </location>
</feature>
<dbReference type="EMBL" id="JADBEM010000001">
    <property type="protein sequence ID" value="MBE1605957.1"/>
    <property type="molecule type" value="Genomic_DNA"/>
</dbReference>
<dbReference type="CDD" id="cd00090">
    <property type="entry name" value="HTH_ARSR"/>
    <property type="match status" value="1"/>
</dbReference>
<accession>A0A927R7U5</accession>
<keyword evidence="4" id="KW-1185">Reference proteome</keyword>
<dbReference type="PANTHER" id="PTHR33164:SF57">
    <property type="entry name" value="MARR-FAMILY TRANSCRIPTIONAL REGULATOR"/>
    <property type="match status" value="1"/>
</dbReference>
<dbReference type="InterPro" id="IPR039422">
    <property type="entry name" value="MarR/SlyA-like"/>
</dbReference>
<dbReference type="Pfam" id="PF12802">
    <property type="entry name" value="MarR_2"/>
    <property type="match status" value="1"/>
</dbReference>
<dbReference type="InterPro" id="IPR011991">
    <property type="entry name" value="ArsR-like_HTH"/>
</dbReference>
<dbReference type="InterPro" id="IPR000835">
    <property type="entry name" value="HTH_MarR-typ"/>
</dbReference>
<reference evidence="3" key="1">
    <citation type="submission" date="2020-10" db="EMBL/GenBank/DDBJ databases">
        <title>Sequencing the genomes of 1000 actinobacteria strains.</title>
        <authorList>
            <person name="Klenk H.-P."/>
        </authorList>
    </citation>
    <scope>NUCLEOTIDE SEQUENCE</scope>
    <source>
        <strain evidence="3">DSM 45354</strain>
    </source>
</reference>
<feature type="compositionally biased region" description="Basic and acidic residues" evidence="1">
    <location>
        <begin position="172"/>
        <end position="194"/>
    </location>
</feature>
<keyword evidence="3" id="KW-0238">DNA-binding</keyword>
<protein>
    <submittedName>
        <fullName evidence="3">DNA-binding MarR family transcriptional regulator</fullName>
    </submittedName>
</protein>
<dbReference type="GO" id="GO:0003677">
    <property type="term" value="F:DNA binding"/>
    <property type="evidence" value="ECO:0007669"/>
    <property type="project" value="UniProtKB-KW"/>
</dbReference>
<feature type="region of interest" description="Disordered" evidence="1">
    <location>
        <begin position="165"/>
        <end position="194"/>
    </location>
</feature>
<evidence type="ECO:0000313" key="4">
    <source>
        <dbReference type="Proteomes" id="UP000638648"/>
    </source>
</evidence>
<dbReference type="InterPro" id="IPR036388">
    <property type="entry name" value="WH-like_DNA-bd_sf"/>
</dbReference>
<dbReference type="InterPro" id="IPR036390">
    <property type="entry name" value="WH_DNA-bd_sf"/>
</dbReference>
<dbReference type="AlphaFoldDB" id="A0A927R7U5"/>
<evidence type="ECO:0000256" key="1">
    <source>
        <dbReference type="SAM" id="MobiDB-lite"/>
    </source>
</evidence>
<sequence length="194" mass="21419">MSKVNVRRGRGTPSPTGDSSTGEKPTLEILEREVTLLVRSALRGLWDEGFGPAPGVDRHSYPMLVLLAEEGPMRVGEVARWFRLDKSTVSRHLARLATAELIEPVDDRAGVRSPLRVSAAGRARMAEISRARQEWMGEAVEGWSPDDMAVLADLMSRLNEDLRAVREKRRGGRGEGPIEGKSDASREAVPARRR</sequence>
<dbReference type="SUPFAM" id="SSF46785">
    <property type="entry name" value="Winged helix' DNA-binding domain"/>
    <property type="match status" value="1"/>
</dbReference>
<evidence type="ECO:0000313" key="3">
    <source>
        <dbReference type="EMBL" id="MBE1605957.1"/>
    </source>
</evidence>
<dbReference type="PANTHER" id="PTHR33164">
    <property type="entry name" value="TRANSCRIPTIONAL REGULATOR, MARR FAMILY"/>
    <property type="match status" value="1"/>
</dbReference>
<dbReference type="GO" id="GO:0006950">
    <property type="term" value="P:response to stress"/>
    <property type="evidence" value="ECO:0007669"/>
    <property type="project" value="TreeGrafter"/>
</dbReference>
<gene>
    <name evidence="3" type="ORF">HEB94_002805</name>
</gene>
<evidence type="ECO:0000259" key="2">
    <source>
        <dbReference type="SMART" id="SM00347"/>
    </source>
</evidence>
<feature type="compositionally biased region" description="Polar residues" evidence="1">
    <location>
        <begin position="13"/>
        <end position="23"/>
    </location>
</feature>
<dbReference type="Gene3D" id="1.10.10.10">
    <property type="entry name" value="Winged helix-like DNA-binding domain superfamily/Winged helix DNA-binding domain"/>
    <property type="match status" value="1"/>
</dbReference>
<dbReference type="SMART" id="SM00347">
    <property type="entry name" value="HTH_MARR"/>
    <property type="match status" value="1"/>
</dbReference>